<dbReference type="InterPro" id="IPR036526">
    <property type="entry name" value="C-N_Hydrolase_sf"/>
</dbReference>
<dbReference type="SUPFAM" id="SSF56317">
    <property type="entry name" value="Carbon-nitrogen hydrolase"/>
    <property type="match status" value="1"/>
</dbReference>
<sequence>MNITIFQMDVIPGDPEANRQQVRRWFEESLNAAETDIVVLPEMWTTAYTLPELADIAEPAEGNASTQLLQELAVAHDVHIIGGSIAVKDEEKIFNRALVVNRQGELIYTYDKVHLVPMLDEPAYMNGGEAPAATFELDGVKMGVIICFDLRFPEMIRNLALQGTEVLFIPAEWPDARADHWEVLQQARALENQMYVVSSNRIGAYNGVTFAGRSMAVSPWGEIKTKGSQGKEEVLTASLDFEHVKQVRQDVPIFTSRVPAFY</sequence>
<protein>
    <submittedName>
        <fullName evidence="3">Putative amidohydrolase</fullName>
    </submittedName>
</protein>
<feature type="domain" description="CN hydrolase" evidence="2">
    <location>
        <begin position="1"/>
        <end position="241"/>
    </location>
</feature>
<dbReference type="GO" id="GO:0016787">
    <property type="term" value="F:hydrolase activity"/>
    <property type="evidence" value="ECO:0007669"/>
    <property type="project" value="UniProtKB-KW"/>
</dbReference>
<keyword evidence="3" id="KW-0378">Hydrolase</keyword>
<proteinExistence type="inferred from homology"/>
<dbReference type="PROSITE" id="PS50263">
    <property type="entry name" value="CN_HYDROLASE"/>
    <property type="match status" value="1"/>
</dbReference>
<gene>
    <name evidence="3" type="ORF">B0H94_104196</name>
</gene>
<accession>A0A2P8HQV2</accession>
<dbReference type="InterPro" id="IPR003010">
    <property type="entry name" value="C-N_Hydrolase"/>
</dbReference>
<keyword evidence="4" id="KW-1185">Reference proteome</keyword>
<dbReference type="CDD" id="cd07583">
    <property type="entry name" value="nitrilase_5"/>
    <property type="match status" value="1"/>
</dbReference>
<dbReference type="EMBL" id="PYAV01000004">
    <property type="protein sequence ID" value="PSL48595.1"/>
    <property type="molecule type" value="Genomic_DNA"/>
</dbReference>
<evidence type="ECO:0000313" key="3">
    <source>
        <dbReference type="EMBL" id="PSL48595.1"/>
    </source>
</evidence>
<dbReference type="PANTHER" id="PTHR23088">
    <property type="entry name" value="NITRILASE-RELATED"/>
    <property type="match status" value="1"/>
</dbReference>
<dbReference type="PANTHER" id="PTHR23088:SF27">
    <property type="entry name" value="DEAMINATED GLUTATHIONE AMIDASE"/>
    <property type="match status" value="1"/>
</dbReference>
<evidence type="ECO:0000259" key="2">
    <source>
        <dbReference type="PROSITE" id="PS50263"/>
    </source>
</evidence>
<organism evidence="3 4">
    <name type="scientific">Salsuginibacillus halophilus</name>
    <dbReference type="NCBI Taxonomy" id="517424"/>
    <lineage>
        <taxon>Bacteria</taxon>
        <taxon>Bacillati</taxon>
        <taxon>Bacillota</taxon>
        <taxon>Bacilli</taxon>
        <taxon>Bacillales</taxon>
        <taxon>Bacillaceae</taxon>
        <taxon>Salsuginibacillus</taxon>
    </lineage>
</organism>
<dbReference type="Pfam" id="PF00795">
    <property type="entry name" value="CN_hydrolase"/>
    <property type="match status" value="1"/>
</dbReference>
<evidence type="ECO:0000313" key="4">
    <source>
        <dbReference type="Proteomes" id="UP000242310"/>
    </source>
</evidence>
<comment type="similarity">
    <text evidence="1">Belongs to the carbon-nitrogen hydrolase superfamily. NIT1/NIT2 family.</text>
</comment>
<comment type="caution">
    <text evidence="3">The sequence shown here is derived from an EMBL/GenBank/DDBJ whole genome shotgun (WGS) entry which is preliminary data.</text>
</comment>
<dbReference type="OrthoDB" id="9811121at2"/>
<dbReference type="RefSeq" id="WP_106588163.1">
    <property type="nucleotide sequence ID" value="NZ_PYAV01000004.1"/>
</dbReference>
<dbReference type="AlphaFoldDB" id="A0A2P8HQV2"/>
<name>A0A2P8HQV2_9BACI</name>
<dbReference type="Proteomes" id="UP000242310">
    <property type="component" value="Unassembled WGS sequence"/>
</dbReference>
<reference evidence="3 4" key="1">
    <citation type="submission" date="2018-03" db="EMBL/GenBank/DDBJ databases">
        <title>Genomic Encyclopedia of Type Strains, Phase III (KMG-III): the genomes of soil and plant-associated and newly described type strains.</title>
        <authorList>
            <person name="Whitman W."/>
        </authorList>
    </citation>
    <scope>NUCLEOTIDE SEQUENCE [LARGE SCALE GENOMIC DNA]</scope>
    <source>
        <strain evidence="3 4">CGMCC 1.07653</strain>
    </source>
</reference>
<dbReference type="Gene3D" id="3.60.110.10">
    <property type="entry name" value="Carbon-nitrogen hydrolase"/>
    <property type="match status" value="1"/>
</dbReference>
<evidence type="ECO:0000256" key="1">
    <source>
        <dbReference type="ARBA" id="ARBA00010613"/>
    </source>
</evidence>